<dbReference type="Gene3D" id="3.40.50.720">
    <property type="entry name" value="NAD(P)-binding Rossmann-like Domain"/>
    <property type="match status" value="1"/>
</dbReference>
<dbReference type="AlphaFoldDB" id="A0A9D1RV72"/>
<dbReference type="PROSITE" id="PS00061">
    <property type="entry name" value="ADH_SHORT"/>
    <property type="match status" value="1"/>
</dbReference>
<organism evidence="4 5">
    <name type="scientific">Candidatus Corynebacterium gallistercoris</name>
    <dbReference type="NCBI Taxonomy" id="2838530"/>
    <lineage>
        <taxon>Bacteria</taxon>
        <taxon>Bacillati</taxon>
        <taxon>Actinomycetota</taxon>
        <taxon>Actinomycetes</taxon>
        <taxon>Mycobacteriales</taxon>
        <taxon>Corynebacteriaceae</taxon>
        <taxon>Corynebacterium</taxon>
    </lineage>
</organism>
<evidence type="ECO:0000313" key="5">
    <source>
        <dbReference type="Proteomes" id="UP000824189"/>
    </source>
</evidence>
<accession>A0A9D1RV72</accession>
<dbReference type="EMBL" id="DXFZ01000002">
    <property type="protein sequence ID" value="HIW94878.1"/>
    <property type="molecule type" value="Genomic_DNA"/>
</dbReference>
<name>A0A9D1RV72_9CORY</name>
<dbReference type="InterPro" id="IPR020904">
    <property type="entry name" value="Sc_DH/Rdtase_CS"/>
</dbReference>
<dbReference type="PRINTS" id="PR00080">
    <property type="entry name" value="SDRFAMILY"/>
</dbReference>
<protein>
    <submittedName>
        <fullName evidence="4">SDR family NAD(P)-dependent oxidoreductase</fullName>
    </submittedName>
</protein>
<dbReference type="PRINTS" id="PR00081">
    <property type="entry name" value="GDHRDH"/>
</dbReference>
<dbReference type="InterPro" id="IPR002347">
    <property type="entry name" value="SDR_fam"/>
</dbReference>
<dbReference type="CDD" id="cd05233">
    <property type="entry name" value="SDR_c"/>
    <property type="match status" value="1"/>
</dbReference>
<proteinExistence type="inferred from homology"/>
<dbReference type="PANTHER" id="PTHR43391">
    <property type="entry name" value="RETINOL DEHYDROGENASE-RELATED"/>
    <property type="match status" value="1"/>
</dbReference>
<evidence type="ECO:0000313" key="4">
    <source>
        <dbReference type="EMBL" id="HIW94878.1"/>
    </source>
</evidence>
<dbReference type="PANTHER" id="PTHR43391:SF26">
    <property type="entry name" value="BLL7251 PROTEIN"/>
    <property type="match status" value="1"/>
</dbReference>
<evidence type="ECO:0000256" key="1">
    <source>
        <dbReference type="ARBA" id="ARBA00006484"/>
    </source>
</evidence>
<gene>
    <name evidence="4" type="ORF">H9867_00075</name>
</gene>
<keyword evidence="2" id="KW-0560">Oxidoreductase</keyword>
<comment type="caution">
    <text evidence="4">The sequence shown here is derived from an EMBL/GenBank/DDBJ whole genome shotgun (WGS) entry which is preliminary data.</text>
</comment>
<evidence type="ECO:0000256" key="2">
    <source>
        <dbReference type="ARBA" id="ARBA00023002"/>
    </source>
</evidence>
<dbReference type="Proteomes" id="UP000824189">
    <property type="component" value="Unassembled WGS sequence"/>
</dbReference>
<dbReference type="InterPro" id="IPR036291">
    <property type="entry name" value="NAD(P)-bd_dom_sf"/>
</dbReference>
<evidence type="ECO:0000256" key="3">
    <source>
        <dbReference type="RuleBase" id="RU000363"/>
    </source>
</evidence>
<dbReference type="GO" id="GO:0016491">
    <property type="term" value="F:oxidoreductase activity"/>
    <property type="evidence" value="ECO:0007669"/>
    <property type="project" value="UniProtKB-KW"/>
</dbReference>
<reference evidence="4" key="1">
    <citation type="journal article" date="2021" name="PeerJ">
        <title>Extensive microbial diversity within the chicken gut microbiome revealed by metagenomics and culture.</title>
        <authorList>
            <person name="Gilroy R."/>
            <person name="Ravi A."/>
            <person name="Getino M."/>
            <person name="Pursley I."/>
            <person name="Horton D.L."/>
            <person name="Alikhan N.F."/>
            <person name="Baker D."/>
            <person name="Gharbi K."/>
            <person name="Hall N."/>
            <person name="Watson M."/>
            <person name="Adriaenssens E.M."/>
            <person name="Foster-Nyarko E."/>
            <person name="Jarju S."/>
            <person name="Secka A."/>
            <person name="Antonio M."/>
            <person name="Oren A."/>
            <person name="Chaudhuri R.R."/>
            <person name="La Ragione R."/>
            <person name="Hildebrand F."/>
            <person name="Pallen M.J."/>
        </authorList>
    </citation>
    <scope>NUCLEOTIDE SEQUENCE</scope>
    <source>
        <strain evidence="4">4376</strain>
    </source>
</reference>
<comment type="similarity">
    <text evidence="1 3">Belongs to the short-chain dehydrogenases/reductases (SDR) family.</text>
</comment>
<dbReference type="Pfam" id="PF00106">
    <property type="entry name" value="adh_short"/>
    <property type="match status" value="1"/>
</dbReference>
<sequence length="289" mass="31545">MKKTTLALSAALTLPLISSRFHTRQEGSRRVLITGGASGLGFALAQRFAARGDHVTITDVHEEAPDNVAQATFDYLRLDVTNDDDWDHAAKALGNIDVLVLNAGVPVGGRIEQVSMKTWQHSFDVNVFGVVRGCRTFIPQLNKGGHVVITSSIMGLIHPPLMSTYNATKASAVAIAESLHSELADRKIAVSVICPQFFRTPLVHALSKDDPEVNNVARFLMTRTWLTVDKVADRAMAGIKARKLIITPDAAAASAWLLKRFAYGPFLGLNAIIGRALALWLRRQARQQF</sequence>
<dbReference type="SUPFAM" id="SSF51735">
    <property type="entry name" value="NAD(P)-binding Rossmann-fold domains"/>
    <property type="match status" value="1"/>
</dbReference>
<reference evidence="4" key="2">
    <citation type="submission" date="2021-04" db="EMBL/GenBank/DDBJ databases">
        <authorList>
            <person name="Gilroy R."/>
        </authorList>
    </citation>
    <scope>NUCLEOTIDE SEQUENCE</scope>
    <source>
        <strain evidence="4">4376</strain>
    </source>
</reference>